<dbReference type="PANTHER" id="PTHR43308:SF1">
    <property type="entry name" value="OUTER MEMBRANE PROTEIN ALPHA"/>
    <property type="match status" value="1"/>
</dbReference>
<dbReference type="KEGG" id="ipo:Ilyop_1896"/>
<keyword evidence="4" id="KW-1185">Reference proteome</keyword>
<evidence type="ECO:0000313" key="4">
    <source>
        <dbReference type="Proteomes" id="UP000006875"/>
    </source>
</evidence>
<dbReference type="InterPro" id="IPR051465">
    <property type="entry name" value="Cell_Envelope_Struct_Comp"/>
</dbReference>
<dbReference type="Pfam" id="PF00395">
    <property type="entry name" value="SLH"/>
    <property type="match status" value="1"/>
</dbReference>
<feature type="coiled-coil region" evidence="1">
    <location>
        <begin position="110"/>
        <end position="147"/>
    </location>
</feature>
<dbReference type="STRING" id="572544.Ilyop_1896"/>
<dbReference type="EMBL" id="CP002281">
    <property type="protein sequence ID" value="ADO83667.1"/>
    <property type="molecule type" value="Genomic_DNA"/>
</dbReference>
<dbReference type="PANTHER" id="PTHR43308">
    <property type="entry name" value="OUTER MEMBRANE PROTEIN ALPHA-RELATED"/>
    <property type="match status" value="1"/>
</dbReference>
<gene>
    <name evidence="3" type="ordered locus">Ilyop_1896</name>
</gene>
<evidence type="ECO:0000313" key="3">
    <source>
        <dbReference type="EMBL" id="ADO83667.1"/>
    </source>
</evidence>
<evidence type="ECO:0000256" key="1">
    <source>
        <dbReference type="SAM" id="Coils"/>
    </source>
</evidence>
<dbReference type="Proteomes" id="UP000006875">
    <property type="component" value="Chromosome"/>
</dbReference>
<sequence length="148" mass="17637">MKKLVFLFFIVFSVGFSEVPFKDITDEHWAYKSVENLLNKGILKQDSEIFQGKNEVTRYEFAYYLSKVINKSDSEKASRDDLEILENLVYEFSKELNKMGFDSDLYLSMVKSHDEKIKELNSKLEENRKLIDELQRKIRELEKNKKTF</sequence>
<dbReference type="eggNOG" id="COG1196">
    <property type="taxonomic scope" value="Bacteria"/>
</dbReference>
<accession>E3HAD7</accession>
<protein>
    <submittedName>
        <fullName evidence="3">S-layer domain protein</fullName>
    </submittedName>
</protein>
<dbReference type="InterPro" id="IPR001119">
    <property type="entry name" value="SLH_dom"/>
</dbReference>
<proteinExistence type="predicted"/>
<keyword evidence="1" id="KW-0175">Coiled coil</keyword>
<dbReference type="AlphaFoldDB" id="E3HAD7"/>
<dbReference type="PROSITE" id="PS51272">
    <property type="entry name" value="SLH"/>
    <property type="match status" value="1"/>
</dbReference>
<feature type="domain" description="SLH" evidence="2">
    <location>
        <begin position="17"/>
        <end position="79"/>
    </location>
</feature>
<evidence type="ECO:0000259" key="2">
    <source>
        <dbReference type="PROSITE" id="PS51272"/>
    </source>
</evidence>
<dbReference type="HOGENOM" id="CLU_1872433_0_0_0"/>
<organism evidence="3 4">
    <name type="scientific">Ilyobacter polytropus (strain ATCC 51220 / DSM 2926 / LMG 16218 / CuHBu1)</name>
    <dbReference type="NCBI Taxonomy" id="572544"/>
    <lineage>
        <taxon>Bacteria</taxon>
        <taxon>Fusobacteriati</taxon>
        <taxon>Fusobacteriota</taxon>
        <taxon>Fusobacteriia</taxon>
        <taxon>Fusobacteriales</taxon>
        <taxon>Fusobacteriaceae</taxon>
        <taxon>Ilyobacter</taxon>
    </lineage>
</organism>
<dbReference type="RefSeq" id="WP_013388329.1">
    <property type="nucleotide sequence ID" value="NC_014632.1"/>
</dbReference>
<reference evidence="3 4" key="1">
    <citation type="journal article" date="2010" name="Stand. Genomic Sci.">
        <title>Complete genome sequence of Ilyobacter polytropus type strain (CuHbu1).</title>
        <authorList>
            <person name="Sikorski J."/>
            <person name="Chertkov O."/>
            <person name="Lapidus A."/>
            <person name="Nolan M."/>
            <person name="Lucas S."/>
            <person name="Del Rio T.G."/>
            <person name="Tice H."/>
            <person name="Cheng J.F."/>
            <person name="Tapia R."/>
            <person name="Han C."/>
            <person name="Goodwin L."/>
            <person name="Pitluck S."/>
            <person name="Liolios K."/>
            <person name="Ivanova N."/>
            <person name="Mavromatis K."/>
            <person name="Mikhailova N."/>
            <person name="Pati A."/>
            <person name="Chen A."/>
            <person name="Palaniappan K."/>
            <person name="Land M."/>
            <person name="Hauser L."/>
            <person name="Chang Y.J."/>
            <person name="Jeffries C.D."/>
            <person name="Brambilla E."/>
            <person name="Yasawong M."/>
            <person name="Rohde M."/>
            <person name="Pukall R."/>
            <person name="Spring S."/>
            <person name="Goker M."/>
            <person name="Woyke T."/>
            <person name="Bristow J."/>
            <person name="Eisen J.A."/>
            <person name="Markowitz V."/>
            <person name="Hugenholtz P."/>
            <person name="Kyrpides N.C."/>
            <person name="Klenk H.P."/>
        </authorList>
    </citation>
    <scope>NUCLEOTIDE SEQUENCE [LARGE SCALE GENOMIC DNA]</scope>
    <source>
        <strain evidence="4">ATCC 51220 / DSM 2926 / LMG 16218 / CuHBu1</strain>
    </source>
</reference>
<name>E3HAD7_ILYPC</name>